<dbReference type="Gene3D" id="2.130.10.10">
    <property type="entry name" value="YVTN repeat-like/Quinoprotein amine dehydrogenase"/>
    <property type="match status" value="1"/>
</dbReference>
<accession>A0A432XJM4</accession>
<dbReference type="STRING" id="519452.SAMN04488139_0172"/>
<dbReference type="RefSeq" id="WP_092836305.1">
    <property type="nucleotide sequence ID" value="NZ_FPCF01000001.1"/>
</dbReference>
<evidence type="ECO:0000313" key="2">
    <source>
        <dbReference type="Proteomes" id="UP000286985"/>
    </source>
</evidence>
<proteinExistence type="predicted"/>
<evidence type="ECO:0000313" key="1">
    <source>
        <dbReference type="EMBL" id="RUO48974.1"/>
    </source>
</evidence>
<comment type="caution">
    <text evidence="1">The sequence shown here is derived from an EMBL/GenBank/DDBJ whole genome shotgun (WGS) entry which is preliminary data.</text>
</comment>
<dbReference type="Proteomes" id="UP000286985">
    <property type="component" value="Unassembled WGS sequence"/>
</dbReference>
<dbReference type="AlphaFoldDB" id="A0A432XJM4"/>
<name>A0A432XJM4_9GAMM</name>
<dbReference type="InterPro" id="IPR015943">
    <property type="entry name" value="WD40/YVTN_repeat-like_dom_sf"/>
</dbReference>
<organism evidence="1 2">
    <name type="scientific">Pseudidiomarina donghaiensis</name>
    <dbReference type="NCBI Taxonomy" id="519452"/>
    <lineage>
        <taxon>Bacteria</taxon>
        <taxon>Pseudomonadati</taxon>
        <taxon>Pseudomonadota</taxon>
        <taxon>Gammaproteobacteria</taxon>
        <taxon>Alteromonadales</taxon>
        <taxon>Idiomarinaceae</taxon>
        <taxon>Pseudidiomarina</taxon>
    </lineage>
</organism>
<sequence>MSDFMTNLRGFALLFIVVQLSACGGSSETSEPPNEPPPVSQLRVILSGNQTVEFLKTDGDAQLAGSTTGLYWRESSTASWQLRTPSATAITGIAIIGAGHYIVAAQPSEQADQPFPLYESTDSGQTWQAITHNFGGEFNTPIFNLAYDARTDQIYALGQGALAVANRSAANWTLLHGAWDTFATGMRLLVIDPIKTTVWFGGQGAIENGYFGRYNQTTGSVQEWNDLLAPPSTFKGGLVHPLDNNTVMFSGENGIVRSTDYGETWTTPLGDVEHAFFWDVKADTNGDLYTARYTKLKPEQPLIVLCSENNGESWQSHDFSSETDIGGVKSLMLAQHDDEELLYLGLWQGGIKALPLSALSCAN</sequence>
<evidence type="ECO:0008006" key="3">
    <source>
        <dbReference type="Google" id="ProtNLM"/>
    </source>
</evidence>
<gene>
    <name evidence="1" type="ORF">CWE24_00195</name>
</gene>
<dbReference type="SUPFAM" id="SSF110296">
    <property type="entry name" value="Oligoxyloglucan reducing end-specific cellobiohydrolase"/>
    <property type="match status" value="1"/>
</dbReference>
<reference evidence="2" key="1">
    <citation type="journal article" date="2018" name="Front. Microbiol.">
        <title>Genome-Based Analysis Reveals the Taxonomy and Diversity of the Family Idiomarinaceae.</title>
        <authorList>
            <person name="Liu Y."/>
            <person name="Lai Q."/>
            <person name="Shao Z."/>
        </authorList>
    </citation>
    <scope>NUCLEOTIDE SEQUENCE [LARGE SCALE GENOMIC DNA]</scope>
    <source>
        <strain evidence="2">908033</strain>
    </source>
</reference>
<dbReference type="OrthoDB" id="9757809at2"/>
<keyword evidence="2" id="KW-1185">Reference proteome</keyword>
<protein>
    <recommendedName>
        <fullName evidence="3">Sortilin N-terminal domain-containing protein</fullName>
    </recommendedName>
</protein>
<dbReference type="EMBL" id="PIPU01000001">
    <property type="protein sequence ID" value="RUO48974.1"/>
    <property type="molecule type" value="Genomic_DNA"/>
</dbReference>